<evidence type="ECO:0000256" key="1">
    <source>
        <dbReference type="SAM" id="MobiDB-lite"/>
    </source>
</evidence>
<name>A0ABD2PWR9_9PLAT</name>
<protein>
    <submittedName>
        <fullName evidence="2">Uncharacterized protein</fullName>
    </submittedName>
</protein>
<dbReference type="Proteomes" id="UP001626550">
    <property type="component" value="Unassembled WGS sequence"/>
</dbReference>
<organism evidence="2 3">
    <name type="scientific">Cichlidogyrus casuarinus</name>
    <dbReference type="NCBI Taxonomy" id="1844966"/>
    <lineage>
        <taxon>Eukaryota</taxon>
        <taxon>Metazoa</taxon>
        <taxon>Spiralia</taxon>
        <taxon>Lophotrochozoa</taxon>
        <taxon>Platyhelminthes</taxon>
        <taxon>Monogenea</taxon>
        <taxon>Monopisthocotylea</taxon>
        <taxon>Dactylogyridea</taxon>
        <taxon>Ancyrocephalidae</taxon>
        <taxon>Cichlidogyrus</taxon>
    </lineage>
</organism>
<reference evidence="2 3" key="1">
    <citation type="submission" date="2024-11" db="EMBL/GenBank/DDBJ databases">
        <title>Adaptive evolution of stress response genes in parasites aligns with host niche diversity.</title>
        <authorList>
            <person name="Hahn C."/>
            <person name="Resl P."/>
        </authorList>
    </citation>
    <scope>NUCLEOTIDE SEQUENCE [LARGE SCALE GENOMIC DNA]</scope>
    <source>
        <strain evidence="2">EGGRZ-B1_66</strain>
        <tissue evidence="2">Body</tissue>
    </source>
</reference>
<feature type="region of interest" description="Disordered" evidence="1">
    <location>
        <begin position="1"/>
        <end position="22"/>
    </location>
</feature>
<proteinExistence type="predicted"/>
<evidence type="ECO:0000313" key="2">
    <source>
        <dbReference type="EMBL" id="KAL3311881.1"/>
    </source>
</evidence>
<comment type="caution">
    <text evidence="2">The sequence shown here is derived from an EMBL/GenBank/DDBJ whole genome shotgun (WGS) entry which is preliminary data.</text>
</comment>
<gene>
    <name evidence="2" type="ORF">Ciccas_009534</name>
</gene>
<evidence type="ECO:0000313" key="3">
    <source>
        <dbReference type="Proteomes" id="UP001626550"/>
    </source>
</evidence>
<sequence>MRKDSIQTRKRKSKKRRDLESANSSFVQEALASGVVDPTKILSAGFDFSTCSLPSSLTSRSSSYLNGENNPLIDQLNPFTANALGKMTYKFDDSVMKSFNPFDMLLSTSASNGAGKLPNPYTASYATDPSWLSTSTSDYDLRKATTLTKPPNFPPDLIDSPLNF</sequence>
<dbReference type="AlphaFoldDB" id="A0ABD2PWR9"/>
<accession>A0ABD2PWR9</accession>
<keyword evidence="3" id="KW-1185">Reference proteome</keyword>
<dbReference type="EMBL" id="JBJKFK010001973">
    <property type="protein sequence ID" value="KAL3311881.1"/>
    <property type="molecule type" value="Genomic_DNA"/>
</dbReference>